<sequence length="95" mass="10647">MSIVLEQDGSHGVALHDAGEGQQFTGPGLGAGALRSGRYWVQSPMTPYAQPQLWGTYTDDLERAQNAYRVEVARCKAQKEAREYVARHYPRKPRN</sequence>
<evidence type="ECO:0000313" key="3">
    <source>
        <dbReference type="Proteomes" id="UP000662438"/>
    </source>
</evidence>
<name>A0ABD4K3L7_9ENTR</name>
<evidence type="ECO:0000313" key="2">
    <source>
        <dbReference type="EMBL" id="MBF1972518.1"/>
    </source>
</evidence>
<dbReference type="Proteomes" id="UP000662438">
    <property type="component" value="Unassembled WGS sequence"/>
</dbReference>
<feature type="region of interest" description="Disordered" evidence="1">
    <location>
        <begin position="1"/>
        <end position="28"/>
    </location>
</feature>
<evidence type="ECO:0000256" key="1">
    <source>
        <dbReference type="SAM" id="MobiDB-lite"/>
    </source>
</evidence>
<gene>
    <name evidence="2" type="ORF">ISX34_22035</name>
</gene>
<protein>
    <submittedName>
        <fullName evidence="2">Uncharacterized protein</fullName>
    </submittedName>
</protein>
<organism evidence="2 3">
    <name type="scientific">Enterobacter hormaechei</name>
    <dbReference type="NCBI Taxonomy" id="158836"/>
    <lineage>
        <taxon>Bacteria</taxon>
        <taxon>Pseudomonadati</taxon>
        <taxon>Pseudomonadota</taxon>
        <taxon>Gammaproteobacteria</taxon>
        <taxon>Enterobacterales</taxon>
        <taxon>Enterobacteriaceae</taxon>
        <taxon>Enterobacter</taxon>
        <taxon>Enterobacter cloacae complex</taxon>
    </lineage>
</organism>
<dbReference type="EMBL" id="JADIXG010000046">
    <property type="protein sequence ID" value="MBF1972518.1"/>
    <property type="molecule type" value="Genomic_DNA"/>
</dbReference>
<reference evidence="2 3" key="1">
    <citation type="submission" date="2020-10" db="EMBL/GenBank/DDBJ databases">
        <title>Genomic surveiliance of eskapee pathogens from blood stream infections in KZN.</title>
        <authorList>
            <person name="Hetsa B.A."/>
            <person name="Amoako D.G."/>
            <person name="Akebe A.L.K."/>
            <person name="Essack S."/>
        </authorList>
    </citation>
    <scope>NUCLEOTIDE SEQUENCE [LARGE SCALE GENOMIC DNA]</scope>
    <source>
        <strain evidence="2 3">E6</strain>
    </source>
</reference>
<dbReference type="RefSeq" id="WP_045284286.1">
    <property type="nucleotide sequence ID" value="NZ_CP047718.1"/>
</dbReference>
<comment type="caution">
    <text evidence="2">The sequence shown here is derived from an EMBL/GenBank/DDBJ whole genome shotgun (WGS) entry which is preliminary data.</text>
</comment>
<dbReference type="AlphaFoldDB" id="A0ABD4K3L7"/>
<accession>A0ABD4K3L7</accession>
<proteinExistence type="predicted"/>